<dbReference type="InterPro" id="IPR047689">
    <property type="entry name" value="CopD"/>
</dbReference>
<dbReference type="AlphaFoldDB" id="A0A4P8QM10"/>
<feature type="transmembrane region" description="Helical" evidence="6">
    <location>
        <begin position="119"/>
        <end position="140"/>
    </location>
</feature>
<evidence type="ECO:0000256" key="3">
    <source>
        <dbReference type="ARBA" id="ARBA00022692"/>
    </source>
</evidence>
<dbReference type="OrthoDB" id="7032707at2"/>
<dbReference type="EMBL" id="CP034035">
    <property type="protein sequence ID" value="QCR07947.1"/>
    <property type="molecule type" value="Genomic_DNA"/>
</dbReference>
<dbReference type="PANTHER" id="PTHR34820:SF4">
    <property type="entry name" value="INNER MEMBRANE PROTEIN YEBZ"/>
    <property type="match status" value="1"/>
</dbReference>
<feature type="transmembrane region" description="Helical" evidence="6">
    <location>
        <begin position="196"/>
        <end position="217"/>
    </location>
</feature>
<comment type="function">
    <text evidence="6">Involved in copper resistance.</text>
</comment>
<feature type="domain" description="Copper resistance protein D" evidence="7">
    <location>
        <begin position="187"/>
        <end position="284"/>
    </location>
</feature>
<keyword evidence="3 6" id="KW-0812">Transmembrane</keyword>
<reference evidence="8 9" key="1">
    <citation type="submission" date="2018-11" db="EMBL/GenBank/DDBJ databases">
        <title>Genome sequences of Brenneria nigrifluens and Brenneria rubrifaciens.</title>
        <authorList>
            <person name="Poret-Peterson A.T."/>
            <person name="McClean A.E."/>
            <person name="Kluepfel D.A."/>
        </authorList>
    </citation>
    <scope>NUCLEOTIDE SEQUENCE [LARGE SCALE GENOMIC DNA]</scope>
    <source>
        <strain evidence="8 9">6D370</strain>
    </source>
</reference>
<accession>A0A4P8QM10</accession>
<keyword evidence="4 6" id="KW-1133">Transmembrane helix</keyword>
<keyword evidence="6" id="KW-0186">Copper</keyword>
<evidence type="ECO:0000256" key="5">
    <source>
        <dbReference type="ARBA" id="ARBA00023136"/>
    </source>
</evidence>
<comment type="similarity">
    <text evidence="6">Belongs to the CopD family.</text>
</comment>
<feature type="transmembrane region" description="Helical" evidence="6">
    <location>
        <begin position="51"/>
        <end position="72"/>
    </location>
</feature>
<dbReference type="InterPro" id="IPR008457">
    <property type="entry name" value="Cu-R_CopD_dom"/>
</dbReference>
<keyword evidence="2 6" id="KW-1003">Cell membrane</keyword>
<feature type="transmembrane region" description="Helical" evidence="6">
    <location>
        <begin position="265"/>
        <end position="287"/>
    </location>
</feature>
<evidence type="ECO:0000313" key="9">
    <source>
        <dbReference type="Proteomes" id="UP000299580"/>
    </source>
</evidence>
<dbReference type="NCBIfam" id="NF033808">
    <property type="entry name" value="copper_CopD"/>
    <property type="match status" value="1"/>
</dbReference>
<dbReference type="Proteomes" id="UP000299580">
    <property type="component" value="Chromosome"/>
</dbReference>
<dbReference type="PANTHER" id="PTHR34820">
    <property type="entry name" value="INNER MEMBRANE PROTEIN YEBZ"/>
    <property type="match status" value="1"/>
</dbReference>
<dbReference type="RefSeq" id="WP_137713004.1">
    <property type="nucleotide sequence ID" value="NZ_CP034035.1"/>
</dbReference>
<evidence type="ECO:0000256" key="1">
    <source>
        <dbReference type="ARBA" id="ARBA00004651"/>
    </source>
</evidence>
<protein>
    <recommendedName>
        <fullName evidence="6">Copper resistance protein D</fullName>
    </recommendedName>
</protein>
<keyword evidence="5 6" id="KW-0472">Membrane</keyword>
<name>A0A4P8QM10_9GAMM</name>
<evidence type="ECO:0000259" key="7">
    <source>
        <dbReference type="Pfam" id="PF05425"/>
    </source>
</evidence>
<evidence type="ECO:0000256" key="6">
    <source>
        <dbReference type="RuleBase" id="RU369037"/>
    </source>
</evidence>
<evidence type="ECO:0000313" key="8">
    <source>
        <dbReference type="EMBL" id="QCR07947.1"/>
    </source>
</evidence>
<keyword evidence="6" id="KW-0997">Cell inner membrane</keyword>
<feature type="transmembrane region" description="Helical" evidence="6">
    <location>
        <begin position="223"/>
        <end position="244"/>
    </location>
</feature>
<feature type="transmembrane region" description="Helical" evidence="6">
    <location>
        <begin position="152"/>
        <end position="175"/>
    </location>
</feature>
<gene>
    <name evidence="8" type="ORF">EH207_05075</name>
</gene>
<organism evidence="8 9">
    <name type="scientific">Brenneria rubrifaciens</name>
    <dbReference type="NCBI Taxonomy" id="55213"/>
    <lineage>
        <taxon>Bacteria</taxon>
        <taxon>Pseudomonadati</taxon>
        <taxon>Pseudomonadota</taxon>
        <taxon>Gammaproteobacteria</taxon>
        <taxon>Enterobacterales</taxon>
        <taxon>Pectobacteriaceae</taxon>
        <taxon>Brenneria</taxon>
    </lineage>
</organism>
<dbReference type="Pfam" id="PF05425">
    <property type="entry name" value="CopD"/>
    <property type="match status" value="1"/>
</dbReference>
<dbReference type="GO" id="GO:0046688">
    <property type="term" value="P:response to copper ion"/>
    <property type="evidence" value="ECO:0007669"/>
    <property type="project" value="UniProtKB-UniRule"/>
</dbReference>
<evidence type="ECO:0000256" key="2">
    <source>
        <dbReference type="ARBA" id="ARBA00022475"/>
    </source>
</evidence>
<dbReference type="KEGG" id="brb:EH207_05075"/>
<sequence>MAAESLYVTLRWGYFSALMLTTGGAFYVVWLAQGDFRRCLAVRLSLVLRSALWVTLGCTCAILSLQLVIMSGDWRNLADGDIWQAVLSTTAGRGWAVQTLLALSACLALVAQDVSRCRFILLVSAIQWCGMAYIGHAAALEGGLGMIQRANHVLHLMASALWVGGLPPLLFLMAAGRNPATRKEAVATMMGFSRYAHLWVMLNIVTGVISGLLLLGWPPHVSLYSGLLLAKVMLVLAMVALALFNRYWLVPRLGRAGGEPVWRRLVAYIWLEIGLGALVLALVSYFATLSPYPV</sequence>
<feature type="transmembrane region" description="Helical" evidence="6">
    <location>
        <begin position="92"/>
        <end position="112"/>
    </location>
</feature>
<proteinExistence type="inferred from homology"/>
<evidence type="ECO:0000256" key="4">
    <source>
        <dbReference type="ARBA" id="ARBA00022989"/>
    </source>
</evidence>
<comment type="subcellular location">
    <subcellularLocation>
        <location evidence="6">Cell inner membrane</location>
        <topology evidence="6">Multi-pass membrane protein</topology>
    </subcellularLocation>
    <subcellularLocation>
        <location evidence="1">Cell membrane</location>
        <topology evidence="1">Multi-pass membrane protein</topology>
    </subcellularLocation>
</comment>
<keyword evidence="9" id="KW-1185">Reference proteome</keyword>
<feature type="transmembrane region" description="Helical" evidence="6">
    <location>
        <begin position="12"/>
        <end position="30"/>
    </location>
</feature>
<dbReference type="GO" id="GO:0005886">
    <property type="term" value="C:plasma membrane"/>
    <property type="evidence" value="ECO:0007669"/>
    <property type="project" value="UniProtKB-SubCell"/>
</dbReference>
<dbReference type="InterPro" id="IPR032694">
    <property type="entry name" value="CopC/D"/>
</dbReference>
<dbReference type="GO" id="GO:0006825">
    <property type="term" value="P:copper ion transport"/>
    <property type="evidence" value="ECO:0007669"/>
    <property type="project" value="InterPro"/>
</dbReference>